<evidence type="ECO:0000256" key="1">
    <source>
        <dbReference type="ARBA" id="ARBA00022723"/>
    </source>
</evidence>
<organism evidence="8 9">
    <name type="scientific">Cyclocybe aegerita</name>
    <name type="common">Black poplar mushroom</name>
    <name type="synonym">Agrocybe aegerita</name>
    <dbReference type="NCBI Taxonomy" id="1973307"/>
    <lineage>
        <taxon>Eukaryota</taxon>
        <taxon>Fungi</taxon>
        <taxon>Dikarya</taxon>
        <taxon>Basidiomycota</taxon>
        <taxon>Agaricomycotina</taxon>
        <taxon>Agaricomycetes</taxon>
        <taxon>Agaricomycetidae</taxon>
        <taxon>Agaricales</taxon>
        <taxon>Agaricineae</taxon>
        <taxon>Bolbitiaceae</taxon>
        <taxon>Cyclocybe</taxon>
    </lineage>
</organism>
<dbReference type="InterPro" id="IPR027370">
    <property type="entry name" value="Znf-RING_euk"/>
</dbReference>
<evidence type="ECO:0000259" key="7">
    <source>
        <dbReference type="PROSITE" id="PS50089"/>
    </source>
</evidence>
<evidence type="ECO:0000313" key="9">
    <source>
        <dbReference type="Proteomes" id="UP000467700"/>
    </source>
</evidence>
<dbReference type="Pfam" id="PF13445">
    <property type="entry name" value="zf-RING_UBOX"/>
    <property type="match status" value="1"/>
</dbReference>
<dbReference type="Proteomes" id="UP000467700">
    <property type="component" value="Unassembled WGS sequence"/>
</dbReference>
<evidence type="ECO:0000256" key="5">
    <source>
        <dbReference type="SAM" id="Coils"/>
    </source>
</evidence>
<dbReference type="AlphaFoldDB" id="A0A8S0XZP8"/>
<feature type="coiled-coil region" evidence="5">
    <location>
        <begin position="66"/>
        <end position="98"/>
    </location>
</feature>
<keyword evidence="1" id="KW-0479">Metal-binding</keyword>
<dbReference type="SUPFAM" id="SSF57850">
    <property type="entry name" value="RING/U-box"/>
    <property type="match status" value="1"/>
</dbReference>
<sequence>MTSFLSLPARVLAEPVPLPKPRASAQKPSGSSSAPSSSSRALKEKSSQPDRIVYSVEQMEATTGLLQRAYTEHKRVLSENAELEGQEAQQLRKDLALEREINTSFTDQILRMDEFMLDMGEALNCSICAERMDNPHIIPACGHTFCADCIEAWFVKQIDNHFDSEQNARVETMVYTCPTCRTHNRGWHRENFALKALSGLLSDYLSKQDA</sequence>
<dbReference type="InterPro" id="IPR047126">
    <property type="entry name" value="RNF141-like"/>
</dbReference>
<evidence type="ECO:0000256" key="3">
    <source>
        <dbReference type="ARBA" id="ARBA00022833"/>
    </source>
</evidence>
<keyword evidence="2 4" id="KW-0863">Zinc-finger</keyword>
<gene>
    <name evidence="8" type="ORF">AAE3_LOCUS12122</name>
</gene>
<dbReference type="SMART" id="SM00184">
    <property type="entry name" value="RING"/>
    <property type="match status" value="1"/>
</dbReference>
<dbReference type="InterPro" id="IPR001841">
    <property type="entry name" value="Znf_RING"/>
</dbReference>
<dbReference type="PANTHER" id="PTHR12109">
    <property type="entry name" value="RING FINGER PROTEIN 141-RELATED"/>
    <property type="match status" value="1"/>
</dbReference>
<dbReference type="OrthoDB" id="3219336at2759"/>
<dbReference type="InterPro" id="IPR017907">
    <property type="entry name" value="Znf_RING_CS"/>
</dbReference>
<keyword evidence="5" id="KW-0175">Coiled coil</keyword>
<evidence type="ECO:0000256" key="2">
    <source>
        <dbReference type="ARBA" id="ARBA00022771"/>
    </source>
</evidence>
<evidence type="ECO:0000256" key="4">
    <source>
        <dbReference type="PROSITE-ProRule" id="PRU00175"/>
    </source>
</evidence>
<feature type="compositionally biased region" description="Low complexity" evidence="6">
    <location>
        <begin position="23"/>
        <end position="40"/>
    </location>
</feature>
<dbReference type="EMBL" id="CACVBS010000082">
    <property type="protein sequence ID" value="CAA7269921.1"/>
    <property type="molecule type" value="Genomic_DNA"/>
</dbReference>
<evidence type="ECO:0000256" key="6">
    <source>
        <dbReference type="SAM" id="MobiDB-lite"/>
    </source>
</evidence>
<protein>
    <recommendedName>
        <fullName evidence="7">RING-type domain-containing protein</fullName>
    </recommendedName>
</protein>
<dbReference type="GO" id="GO:0051865">
    <property type="term" value="P:protein autoubiquitination"/>
    <property type="evidence" value="ECO:0007669"/>
    <property type="project" value="TreeGrafter"/>
</dbReference>
<dbReference type="Gene3D" id="3.30.40.10">
    <property type="entry name" value="Zinc/RING finger domain, C3HC4 (zinc finger)"/>
    <property type="match status" value="1"/>
</dbReference>
<reference evidence="8 9" key="1">
    <citation type="submission" date="2020-01" db="EMBL/GenBank/DDBJ databases">
        <authorList>
            <person name="Gupta K D."/>
        </authorList>
    </citation>
    <scope>NUCLEOTIDE SEQUENCE [LARGE SCALE GENOMIC DNA]</scope>
</reference>
<dbReference type="PANTHER" id="PTHR12109:SF3">
    <property type="entry name" value="RING FINGER PROTEIN 141"/>
    <property type="match status" value="1"/>
</dbReference>
<name>A0A8S0XZP8_CYCAE</name>
<dbReference type="InterPro" id="IPR013083">
    <property type="entry name" value="Znf_RING/FYVE/PHD"/>
</dbReference>
<comment type="caution">
    <text evidence="8">The sequence shown here is derived from an EMBL/GenBank/DDBJ whole genome shotgun (WGS) entry which is preliminary data.</text>
</comment>
<dbReference type="PROSITE" id="PS00518">
    <property type="entry name" value="ZF_RING_1"/>
    <property type="match status" value="1"/>
</dbReference>
<accession>A0A8S0XZP8</accession>
<proteinExistence type="predicted"/>
<keyword evidence="3" id="KW-0862">Zinc</keyword>
<dbReference type="PROSITE" id="PS50089">
    <property type="entry name" value="ZF_RING_2"/>
    <property type="match status" value="1"/>
</dbReference>
<dbReference type="GO" id="GO:0004842">
    <property type="term" value="F:ubiquitin-protein transferase activity"/>
    <property type="evidence" value="ECO:0007669"/>
    <property type="project" value="TreeGrafter"/>
</dbReference>
<dbReference type="GO" id="GO:0008270">
    <property type="term" value="F:zinc ion binding"/>
    <property type="evidence" value="ECO:0007669"/>
    <property type="project" value="UniProtKB-KW"/>
</dbReference>
<feature type="region of interest" description="Disordered" evidence="6">
    <location>
        <begin position="1"/>
        <end position="51"/>
    </location>
</feature>
<evidence type="ECO:0000313" key="8">
    <source>
        <dbReference type="EMBL" id="CAA7269921.1"/>
    </source>
</evidence>
<feature type="domain" description="RING-type" evidence="7">
    <location>
        <begin position="125"/>
        <end position="181"/>
    </location>
</feature>
<keyword evidence="9" id="KW-1185">Reference proteome</keyword>